<gene>
    <name evidence="2" type="ORF">GGR31_002990</name>
</gene>
<evidence type="ECO:0000256" key="1">
    <source>
        <dbReference type="SAM" id="SignalP"/>
    </source>
</evidence>
<feature type="signal peptide" evidence="1">
    <location>
        <begin position="1"/>
        <end position="23"/>
    </location>
</feature>
<name>A0ABU1K9N5_9FLAO</name>
<organism evidence="2 3">
    <name type="scientific">Mesonia maritima</name>
    <dbReference type="NCBI Taxonomy" id="1793873"/>
    <lineage>
        <taxon>Bacteria</taxon>
        <taxon>Pseudomonadati</taxon>
        <taxon>Bacteroidota</taxon>
        <taxon>Flavobacteriia</taxon>
        <taxon>Flavobacteriales</taxon>
        <taxon>Flavobacteriaceae</taxon>
        <taxon>Mesonia</taxon>
    </lineage>
</organism>
<dbReference type="EMBL" id="JAVDQA010000015">
    <property type="protein sequence ID" value="MDR6302310.1"/>
    <property type="molecule type" value="Genomic_DNA"/>
</dbReference>
<accession>A0ABU1K9N5</accession>
<keyword evidence="1" id="KW-0732">Signal</keyword>
<evidence type="ECO:0008006" key="4">
    <source>
        <dbReference type="Google" id="ProtNLM"/>
    </source>
</evidence>
<dbReference type="RefSeq" id="WP_309730825.1">
    <property type="nucleotide sequence ID" value="NZ_JAVDQA010000015.1"/>
</dbReference>
<feature type="chain" id="PRO_5045252597" description="Lipocalin-like domain-containing protein" evidence="1">
    <location>
        <begin position="24"/>
        <end position="145"/>
    </location>
</feature>
<comment type="caution">
    <text evidence="2">The sequence shown here is derived from an EMBL/GenBank/DDBJ whole genome shotgun (WGS) entry which is preliminary data.</text>
</comment>
<protein>
    <recommendedName>
        <fullName evidence="4">Lipocalin-like domain-containing protein</fullName>
    </recommendedName>
</protein>
<sequence length="145" mass="17175">MKKINFILLTVLCLILSCSSSFHNQYSQKIKGAWTINHFERIDQTQNKEFDLRREEGFYIVGLENHNHIWFTKRENRKGKSIDATYDIFKQNDTLKLSITKSDDERLEGVYNLYIDTIAKMDRQYKVQIALDSENTYLSALRVKN</sequence>
<reference evidence="2 3" key="1">
    <citation type="submission" date="2023-07" db="EMBL/GenBank/DDBJ databases">
        <title>Genomic Encyclopedia of Type Strains, Phase IV (KMG-IV): sequencing the most valuable type-strain genomes for metagenomic binning, comparative biology and taxonomic classification.</title>
        <authorList>
            <person name="Goeker M."/>
        </authorList>
    </citation>
    <scope>NUCLEOTIDE SEQUENCE [LARGE SCALE GENOMIC DNA]</scope>
    <source>
        <strain evidence="2 3">DSM 102814</strain>
    </source>
</reference>
<keyword evidence="3" id="KW-1185">Reference proteome</keyword>
<dbReference type="PROSITE" id="PS51257">
    <property type="entry name" value="PROKAR_LIPOPROTEIN"/>
    <property type="match status" value="1"/>
</dbReference>
<proteinExistence type="predicted"/>
<evidence type="ECO:0000313" key="2">
    <source>
        <dbReference type="EMBL" id="MDR6302310.1"/>
    </source>
</evidence>
<dbReference type="Proteomes" id="UP001257659">
    <property type="component" value="Unassembled WGS sequence"/>
</dbReference>
<evidence type="ECO:0000313" key="3">
    <source>
        <dbReference type="Proteomes" id="UP001257659"/>
    </source>
</evidence>